<organism evidence="1 2">
    <name type="scientific">Corynebacterium kalinowskii</name>
    <dbReference type="NCBI Taxonomy" id="2675216"/>
    <lineage>
        <taxon>Bacteria</taxon>
        <taxon>Bacillati</taxon>
        <taxon>Actinomycetota</taxon>
        <taxon>Actinomycetes</taxon>
        <taxon>Mycobacteriales</taxon>
        <taxon>Corynebacteriaceae</taxon>
        <taxon>Corynebacterium</taxon>
    </lineage>
</organism>
<sequence>MGDDHAESQSQLVVTNYWSRDFCRRRCTTIGSCSGHTTAEPTSISCSRDLGLKSWKADGWKAKMRFQDGSEFKPRTIPVPFGFLPREGAHLFEGGIDWVDMKEIASECSDSWW</sequence>
<gene>
    <name evidence="1" type="ORF">CKALI_00305</name>
</gene>
<protein>
    <submittedName>
        <fullName evidence="1">Uncharacterized protein</fullName>
    </submittedName>
</protein>
<accession>A0A6B8V762</accession>
<reference evidence="2" key="1">
    <citation type="submission" date="2019-11" db="EMBL/GenBank/DDBJ databases">
        <title>Complete genome sequence of Corynebacterium kalinowskii 1959, a novel Corynebacterium species isolated from soil of a small paddock in Vilsendorf, Germany.</title>
        <authorList>
            <person name="Schaffert L."/>
            <person name="Ruwe M."/>
            <person name="Milse J."/>
            <person name="Hanuschka K."/>
            <person name="Ortseifen V."/>
            <person name="Droste J."/>
            <person name="Brandt D."/>
            <person name="Schlueter L."/>
            <person name="Kutter Y."/>
            <person name="Vinke S."/>
            <person name="Viehoefer P."/>
            <person name="Jacob L."/>
            <person name="Luebke N.-C."/>
            <person name="Schulte-Berndt E."/>
            <person name="Hain C."/>
            <person name="Linder M."/>
            <person name="Schmidt P."/>
            <person name="Wollenschlaeger L."/>
            <person name="Luttermann T."/>
            <person name="Thieme E."/>
            <person name="Hassa J."/>
            <person name="Haak M."/>
            <person name="Wittchen M."/>
            <person name="Mentz A."/>
            <person name="Persicke M."/>
            <person name="Busche T."/>
            <person name="Ruckert C."/>
        </authorList>
    </citation>
    <scope>NUCLEOTIDE SEQUENCE [LARGE SCALE GENOMIC DNA]</scope>
    <source>
        <strain evidence="2">1959</strain>
    </source>
</reference>
<evidence type="ECO:0000313" key="1">
    <source>
        <dbReference type="EMBL" id="QGU00962.1"/>
    </source>
</evidence>
<keyword evidence="2" id="KW-1185">Reference proteome</keyword>
<proteinExistence type="predicted"/>
<dbReference type="EMBL" id="CP046452">
    <property type="protein sequence ID" value="QGU00962.1"/>
    <property type="molecule type" value="Genomic_DNA"/>
</dbReference>
<dbReference type="AlphaFoldDB" id="A0A6B8V762"/>
<name>A0A6B8V762_9CORY</name>
<dbReference type="KEGG" id="ckw:CKALI_00305"/>
<evidence type="ECO:0000313" key="2">
    <source>
        <dbReference type="Proteomes" id="UP000427071"/>
    </source>
</evidence>
<dbReference type="Proteomes" id="UP000427071">
    <property type="component" value="Chromosome"/>
</dbReference>